<evidence type="ECO:0000313" key="2">
    <source>
        <dbReference type="EMBL" id="RFA38801.1"/>
    </source>
</evidence>
<feature type="chain" id="PRO_5017575457" description="Toluene tolerance family protein" evidence="1">
    <location>
        <begin position="30"/>
        <end position="230"/>
    </location>
</feature>
<name>A0A3E0X2D7_9GAMM</name>
<feature type="signal peptide" evidence="1">
    <location>
        <begin position="1"/>
        <end position="29"/>
    </location>
</feature>
<keyword evidence="3" id="KW-1185">Reference proteome</keyword>
<proteinExistence type="predicted"/>
<evidence type="ECO:0008006" key="4">
    <source>
        <dbReference type="Google" id="ProtNLM"/>
    </source>
</evidence>
<dbReference type="Pfam" id="PF05494">
    <property type="entry name" value="MlaC"/>
    <property type="match status" value="1"/>
</dbReference>
<evidence type="ECO:0000313" key="3">
    <source>
        <dbReference type="Proteomes" id="UP000256763"/>
    </source>
</evidence>
<dbReference type="PANTHER" id="PTHR36573:SF1">
    <property type="entry name" value="INTERMEMBRANE PHOSPHOLIPID TRANSPORT SYSTEM BINDING PROTEIN MLAC"/>
    <property type="match status" value="1"/>
</dbReference>
<protein>
    <recommendedName>
        <fullName evidence="4">Toluene tolerance family protein</fullName>
    </recommendedName>
</protein>
<evidence type="ECO:0000256" key="1">
    <source>
        <dbReference type="SAM" id="SignalP"/>
    </source>
</evidence>
<accession>A0A3E0X2D7</accession>
<dbReference type="Proteomes" id="UP000256763">
    <property type="component" value="Unassembled WGS sequence"/>
</dbReference>
<dbReference type="OrthoDB" id="9787053at2"/>
<dbReference type="PANTHER" id="PTHR36573">
    <property type="entry name" value="INTERMEMBRANE PHOSPHOLIPID TRANSPORT SYSTEM BINDING PROTEIN MLAC"/>
    <property type="match status" value="1"/>
</dbReference>
<sequence>MRPRSILFRTYSLLAGLALALWAGGQAQATDAEGAAQLVQQTFERSISAFEEHQDEIRQNPRVAYNLIEEILAPHVDFELMSRLILARHWTEASEEQQQRFVEVFRESLLRTYSRVLSDNADDAIRELRRNENLFRIHSTEGPDRRGRVNVRTILRFDGQSIPMDYRMYQRGGEWKVFDVLIENISFVMNYRSEYDSELERGDLDGLIERLEARNRRAWAGDADEAADDA</sequence>
<keyword evidence="1" id="KW-0732">Signal</keyword>
<dbReference type="EMBL" id="NFZW01000002">
    <property type="protein sequence ID" value="RFA38801.1"/>
    <property type="molecule type" value="Genomic_DNA"/>
</dbReference>
<dbReference type="Gene3D" id="3.10.450.710">
    <property type="entry name" value="Tgt2/MlaC"/>
    <property type="match status" value="1"/>
</dbReference>
<dbReference type="PIRSF" id="PIRSF004649">
    <property type="entry name" value="MlaC"/>
    <property type="match status" value="1"/>
</dbReference>
<dbReference type="RefSeq" id="WP_116303954.1">
    <property type="nucleotide sequence ID" value="NZ_NFZV01000034.1"/>
</dbReference>
<gene>
    <name evidence="2" type="ORF">CAL65_02500</name>
</gene>
<comment type="caution">
    <text evidence="2">The sequence shown here is derived from an EMBL/GenBank/DDBJ whole genome shotgun (WGS) entry which is preliminary data.</text>
</comment>
<dbReference type="AlphaFoldDB" id="A0A3E0X2D7"/>
<dbReference type="InterPro" id="IPR008869">
    <property type="entry name" value="MlaC/ttg2D"/>
</dbReference>
<organism evidence="2 3">
    <name type="scientific">Alkalilimnicola ehrlichii</name>
    <dbReference type="NCBI Taxonomy" id="351052"/>
    <lineage>
        <taxon>Bacteria</taxon>
        <taxon>Pseudomonadati</taxon>
        <taxon>Pseudomonadota</taxon>
        <taxon>Gammaproteobacteria</taxon>
        <taxon>Chromatiales</taxon>
        <taxon>Ectothiorhodospiraceae</taxon>
        <taxon>Alkalilimnicola</taxon>
    </lineage>
</organism>
<dbReference type="InterPro" id="IPR042245">
    <property type="entry name" value="Tgt2/MlaC_sf"/>
</dbReference>
<reference evidence="3" key="1">
    <citation type="submission" date="2017-05" db="EMBL/GenBank/DDBJ databases">
        <authorList>
            <person name="Sharma S."/>
            <person name="Sidhu C."/>
            <person name="Pinnaka A.K."/>
        </authorList>
    </citation>
    <scope>NUCLEOTIDE SEQUENCE [LARGE SCALE GENOMIC DNA]</scope>
    <source>
        <strain evidence="3">AK93</strain>
    </source>
</reference>